<sequence length="197" mass="21252">MTGYLIDAAYVWLENERPHCRTMRDLRLPCGGKVDLAVIEDGRICGIFFWNAASDRSALVHLVTAAKAYLAEIWVLSTPAAVGELRGCLPLHVGFRVAKPGIVPALAMPATIGKPGVSDLLSLLHIYELRQLAATLDVSPSTTAVGAAGQLAFGKLRFMEMICEVLLERGPMPLPTKLEILRASRPRSVALPPVWGG</sequence>
<organism evidence="1">
    <name type="scientific">viral metagenome</name>
    <dbReference type="NCBI Taxonomy" id="1070528"/>
    <lineage>
        <taxon>unclassified sequences</taxon>
        <taxon>metagenomes</taxon>
        <taxon>organismal metagenomes</taxon>
    </lineage>
</organism>
<accession>A0A6H1ZRM2</accession>
<proteinExistence type="predicted"/>
<reference evidence="1" key="1">
    <citation type="submission" date="2020-03" db="EMBL/GenBank/DDBJ databases">
        <title>The deep terrestrial virosphere.</title>
        <authorList>
            <person name="Holmfeldt K."/>
            <person name="Nilsson E."/>
            <person name="Simone D."/>
            <person name="Lopez-Fernandez M."/>
            <person name="Wu X."/>
            <person name="de Brujin I."/>
            <person name="Lundin D."/>
            <person name="Andersson A."/>
            <person name="Bertilsson S."/>
            <person name="Dopson M."/>
        </authorList>
    </citation>
    <scope>NUCLEOTIDE SEQUENCE</scope>
    <source>
        <strain evidence="1">TM448A01540</strain>
    </source>
</reference>
<evidence type="ECO:0000313" key="1">
    <source>
        <dbReference type="EMBL" id="QJA49957.1"/>
    </source>
</evidence>
<dbReference type="EMBL" id="MT144165">
    <property type="protein sequence ID" value="QJA49957.1"/>
    <property type="molecule type" value="Genomic_DNA"/>
</dbReference>
<name>A0A6H1ZRM2_9ZZZZ</name>
<dbReference type="AlphaFoldDB" id="A0A6H1ZRM2"/>
<gene>
    <name evidence="1" type="ORF">TM448A01540_0013</name>
</gene>
<protein>
    <submittedName>
        <fullName evidence="1">Uncharacterized protein</fullName>
    </submittedName>
</protein>